<dbReference type="InterPro" id="IPR012858">
    <property type="entry name" value="DC_STAMP-like"/>
</dbReference>
<keyword evidence="1" id="KW-1133">Transmembrane helix</keyword>
<dbReference type="Pfam" id="PF07782">
    <property type="entry name" value="DC_STAMP"/>
    <property type="match status" value="1"/>
</dbReference>
<keyword evidence="1" id="KW-0812">Transmembrane</keyword>
<dbReference type="Proteomes" id="UP001434883">
    <property type="component" value="Unassembled WGS sequence"/>
</dbReference>
<organism evidence="3 4">
    <name type="scientific">Xenoophorus captivus</name>
    <dbReference type="NCBI Taxonomy" id="1517983"/>
    <lineage>
        <taxon>Eukaryota</taxon>
        <taxon>Metazoa</taxon>
        <taxon>Chordata</taxon>
        <taxon>Craniata</taxon>
        <taxon>Vertebrata</taxon>
        <taxon>Euteleostomi</taxon>
        <taxon>Actinopterygii</taxon>
        <taxon>Neopterygii</taxon>
        <taxon>Teleostei</taxon>
        <taxon>Neoteleostei</taxon>
        <taxon>Acanthomorphata</taxon>
        <taxon>Ovalentaria</taxon>
        <taxon>Atherinomorphae</taxon>
        <taxon>Cyprinodontiformes</taxon>
        <taxon>Goodeidae</taxon>
        <taxon>Xenoophorus</taxon>
    </lineage>
</organism>
<feature type="domain" description="Dendritic cell-specific transmembrane protein-like" evidence="2">
    <location>
        <begin position="4"/>
        <end position="49"/>
    </location>
</feature>
<comment type="caution">
    <text evidence="3">The sequence shown here is derived from an EMBL/GenBank/DDBJ whole genome shotgun (WGS) entry which is preliminary data.</text>
</comment>
<gene>
    <name evidence="3" type="ORF">XENOCAPTIV_025614</name>
</gene>
<evidence type="ECO:0000259" key="2">
    <source>
        <dbReference type="Pfam" id="PF07782"/>
    </source>
</evidence>
<accession>A0ABV0RAP0</accession>
<feature type="transmembrane region" description="Helical" evidence="1">
    <location>
        <begin position="12"/>
        <end position="31"/>
    </location>
</feature>
<reference evidence="3 4" key="1">
    <citation type="submission" date="2021-06" db="EMBL/GenBank/DDBJ databases">
        <authorList>
            <person name="Palmer J.M."/>
        </authorList>
    </citation>
    <scope>NUCLEOTIDE SEQUENCE [LARGE SCALE GENOMIC DNA]</scope>
    <source>
        <strain evidence="3 4">XC_2019</strain>
        <tissue evidence="3">Muscle</tissue>
    </source>
</reference>
<keyword evidence="4" id="KW-1185">Reference proteome</keyword>
<dbReference type="EMBL" id="JAHRIN010039823">
    <property type="protein sequence ID" value="MEQ2205106.1"/>
    <property type="molecule type" value="Genomic_DNA"/>
</dbReference>
<name>A0ABV0RAP0_9TELE</name>
<protein>
    <recommendedName>
        <fullName evidence="2">Dendritic cell-specific transmembrane protein-like domain-containing protein</fullName>
    </recommendedName>
</protein>
<evidence type="ECO:0000313" key="3">
    <source>
        <dbReference type="EMBL" id="MEQ2205106.1"/>
    </source>
</evidence>
<keyword evidence="1" id="KW-0472">Membrane</keyword>
<evidence type="ECO:0000313" key="4">
    <source>
        <dbReference type="Proteomes" id="UP001434883"/>
    </source>
</evidence>
<evidence type="ECO:0000256" key="1">
    <source>
        <dbReference type="SAM" id="Phobius"/>
    </source>
</evidence>
<sequence>MSPPSSLSAEVYVSCAVCVLLLALFSCLQVYTNRLRRVITAFYHPKVQTQTQIHETHPPVSKSKTRHFVEVKPVKLLHFSFYPSRYFHVFCSTMDEFTECSEGIFVA</sequence>
<proteinExistence type="predicted"/>